<feature type="compositionally biased region" description="Polar residues" evidence="1">
    <location>
        <begin position="10"/>
        <end position="35"/>
    </location>
</feature>
<accession>A0A5N5WXW2</accession>
<evidence type="ECO:0000313" key="2">
    <source>
        <dbReference type="EMBL" id="KAB8072535.1"/>
    </source>
</evidence>
<organism evidence="2 3">
    <name type="scientific">Aspergillus leporis</name>
    <dbReference type="NCBI Taxonomy" id="41062"/>
    <lineage>
        <taxon>Eukaryota</taxon>
        <taxon>Fungi</taxon>
        <taxon>Dikarya</taxon>
        <taxon>Ascomycota</taxon>
        <taxon>Pezizomycotina</taxon>
        <taxon>Eurotiomycetes</taxon>
        <taxon>Eurotiomycetidae</taxon>
        <taxon>Eurotiales</taxon>
        <taxon>Aspergillaceae</taxon>
        <taxon>Aspergillus</taxon>
        <taxon>Aspergillus subgen. Circumdati</taxon>
    </lineage>
</organism>
<dbReference type="AlphaFoldDB" id="A0A5N5WXW2"/>
<protein>
    <submittedName>
        <fullName evidence="2">Uncharacterized protein</fullName>
    </submittedName>
</protein>
<keyword evidence="3" id="KW-1185">Reference proteome</keyword>
<reference evidence="2 3" key="1">
    <citation type="submission" date="2019-04" db="EMBL/GenBank/DDBJ databases">
        <title>Friends and foes A comparative genomics study of 23 Aspergillus species from section Flavi.</title>
        <authorList>
            <consortium name="DOE Joint Genome Institute"/>
            <person name="Kjaerbolling I."/>
            <person name="Vesth T."/>
            <person name="Frisvad J.C."/>
            <person name="Nybo J.L."/>
            <person name="Theobald S."/>
            <person name="Kildgaard S."/>
            <person name="Isbrandt T."/>
            <person name="Kuo A."/>
            <person name="Sato A."/>
            <person name="Lyhne E.K."/>
            <person name="Kogle M.E."/>
            <person name="Wiebenga A."/>
            <person name="Kun R.S."/>
            <person name="Lubbers R.J."/>
            <person name="Makela M.R."/>
            <person name="Barry K."/>
            <person name="Chovatia M."/>
            <person name="Clum A."/>
            <person name="Daum C."/>
            <person name="Haridas S."/>
            <person name="He G."/>
            <person name="LaButti K."/>
            <person name="Lipzen A."/>
            <person name="Mondo S."/>
            <person name="Riley R."/>
            <person name="Salamov A."/>
            <person name="Simmons B.A."/>
            <person name="Magnuson J.K."/>
            <person name="Henrissat B."/>
            <person name="Mortensen U.H."/>
            <person name="Larsen T.O."/>
            <person name="Devries R.P."/>
            <person name="Grigoriev I.V."/>
            <person name="Machida M."/>
            <person name="Baker S.E."/>
            <person name="Andersen M.R."/>
        </authorList>
    </citation>
    <scope>NUCLEOTIDE SEQUENCE [LARGE SCALE GENOMIC DNA]</scope>
    <source>
        <strain evidence="2 3">CBS 151.66</strain>
    </source>
</reference>
<name>A0A5N5WXW2_9EURO</name>
<dbReference type="Proteomes" id="UP000326565">
    <property type="component" value="Unassembled WGS sequence"/>
</dbReference>
<dbReference type="EMBL" id="ML732245">
    <property type="protein sequence ID" value="KAB8072535.1"/>
    <property type="molecule type" value="Genomic_DNA"/>
</dbReference>
<evidence type="ECO:0000256" key="1">
    <source>
        <dbReference type="SAM" id="MobiDB-lite"/>
    </source>
</evidence>
<sequence length="72" mass="7852">MHTPPGYPNIQHSSNSKSKAGNPFTSPQTKSPTKRTLQSTIVVAFNLPHQFPVPTLWKSPIQSNMISAPIPS</sequence>
<gene>
    <name evidence="2" type="ORF">BDV29DRAFT_177238</name>
</gene>
<evidence type="ECO:0000313" key="3">
    <source>
        <dbReference type="Proteomes" id="UP000326565"/>
    </source>
</evidence>
<proteinExistence type="predicted"/>
<feature type="region of interest" description="Disordered" evidence="1">
    <location>
        <begin position="1"/>
        <end position="35"/>
    </location>
</feature>